<organism evidence="11 12">
    <name type="scientific">Stylonychia lemnae</name>
    <name type="common">Ciliate</name>
    <dbReference type="NCBI Taxonomy" id="5949"/>
    <lineage>
        <taxon>Eukaryota</taxon>
        <taxon>Sar</taxon>
        <taxon>Alveolata</taxon>
        <taxon>Ciliophora</taxon>
        <taxon>Intramacronucleata</taxon>
        <taxon>Spirotrichea</taxon>
        <taxon>Stichotrichia</taxon>
        <taxon>Sporadotrichida</taxon>
        <taxon>Oxytrichidae</taxon>
        <taxon>Stylonychinae</taxon>
        <taxon>Stylonychia</taxon>
    </lineage>
</organism>
<feature type="domain" description="GCVT N-terminal" evidence="9">
    <location>
        <begin position="29"/>
        <end position="286"/>
    </location>
</feature>
<dbReference type="Gene3D" id="3.30.70.1400">
    <property type="entry name" value="Aminomethyltransferase beta-barrel domains"/>
    <property type="match status" value="1"/>
</dbReference>
<comment type="function">
    <text evidence="8">The glycine cleavage system catalyzes the degradation of glycine.</text>
</comment>
<dbReference type="InterPro" id="IPR013977">
    <property type="entry name" value="GcvT_C"/>
</dbReference>
<dbReference type="FunCoup" id="A0A077ZM98">
    <property type="interactions" value="84"/>
</dbReference>
<feature type="domain" description="Aminomethyltransferase C-terminal" evidence="10">
    <location>
        <begin position="312"/>
        <end position="387"/>
    </location>
</feature>
<dbReference type="EC" id="2.1.2.10" evidence="2 8"/>
<comment type="catalytic activity">
    <reaction evidence="6 8">
        <text>N(6)-[(R)-S(8)-aminomethyldihydrolipoyl]-L-lysyl-[protein] + (6S)-5,6,7,8-tetrahydrofolate = N(6)-[(R)-dihydrolipoyl]-L-lysyl-[protein] + (6R)-5,10-methylene-5,6,7,8-tetrahydrofolate + NH4(+)</text>
        <dbReference type="Rhea" id="RHEA:16945"/>
        <dbReference type="Rhea" id="RHEA-COMP:10475"/>
        <dbReference type="Rhea" id="RHEA-COMP:10492"/>
        <dbReference type="ChEBI" id="CHEBI:15636"/>
        <dbReference type="ChEBI" id="CHEBI:28938"/>
        <dbReference type="ChEBI" id="CHEBI:57453"/>
        <dbReference type="ChEBI" id="CHEBI:83100"/>
        <dbReference type="ChEBI" id="CHEBI:83143"/>
        <dbReference type="EC" id="2.1.2.10"/>
    </reaction>
</comment>
<protein>
    <recommendedName>
        <fullName evidence="2 8">Aminomethyltransferase</fullName>
        <ecNumber evidence="2 8">2.1.2.10</ecNumber>
    </recommendedName>
    <alternativeName>
        <fullName evidence="5 8">Glycine cleavage system T protein</fullName>
    </alternativeName>
</protein>
<keyword evidence="11" id="KW-0489">Methyltransferase</keyword>
<dbReference type="GO" id="GO:0006546">
    <property type="term" value="P:glycine catabolic process"/>
    <property type="evidence" value="ECO:0007669"/>
    <property type="project" value="InterPro"/>
</dbReference>
<dbReference type="GO" id="GO:0032259">
    <property type="term" value="P:methylation"/>
    <property type="evidence" value="ECO:0007669"/>
    <property type="project" value="UniProtKB-KW"/>
</dbReference>
<evidence type="ECO:0000259" key="9">
    <source>
        <dbReference type="Pfam" id="PF01571"/>
    </source>
</evidence>
<sequence>MFGKSLNLARRHFSNDVLKRTHLFKYHKETLKGKMVPFAGYEMPVLYPEGIIKEHLFCRESVGLFDVSHMGQVRIVGKDALKFLEHFTVADLQSLGKGKATLSLIMNEKGGINDDCIITKVEDDSFFVVINAGCKDKDLEYMRTIKGSGDWKNKDISINYNEDNSLIAVQGPNAQKLLDQIIGTDLSSMDFMTSQELKYKDKIIRVSRCGYTGEDGFEVSVPESLILTFAEELGHAKNNEGNKVATWVGLGARDTLRLEAGLCLYGHELNEDISPIEAVLGWTISKRRKEQGGFLGYETVKKHLEQGVKQKRSGFMVEGPPAREGAKIQTKDGVQVGHVTSGAPSPSLKKNVGQAYINVPHNKLETQLEVVIREKPYPLTVKKMPFVPSRYYKKP</sequence>
<dbReference type="InterPro" id="IPR028896">
    <property type="entry name" value="GcvT/YgfZ/DmdA"/>
</dbReference>
<evidence type="ECO:0000256" key="4">
    <source>
        <dbReference type="ARBA" id="ARBA00022679"/>
    </source>
</evidence>
<evidence type="ECO:0000256" key="3">
    <source>
        <dbReference type="ARBA" id="ARBA00022576"/>
    </source>
</evidence>
<feature type="binding site" evidence="7">
    <location>
        <position position="218"/>
    </location>
    <ligand>
        <name>substrate</name>
    </ligand>
</feature>
<keyword evidence="4 8" id="KW-0808">Transferase</keyword>
<evidence type="ECO:0000256" key="6">
    <source>
        <dbReference type="ARBA" id="ARBA00047665"/>
    </source>
</evidence>
<dbReference type="NCBIfam" id="NF001567">
    <property type="entry name" value="PRK00389.1"/>
    <property type="match status" value="1"/>
</dbReference>
<comment type="subunit">
    <text evidence="8">The glycine cleavage system is composed of four proteins: P, T, L and H.</text>
</comment>
<dbReference type="InParanoid" id="A0A077ZM98"/>
<dbReference type="SUPFAM" id="SSF103025">
    <property type="entry name" value="Folate-binding domain"/>
    <property type="match status" value="1"/>
</dbReference>
<dbReference type="Gene3D" id="3.30.1360.120">
    <property type="entry name" value="Probable tRNA modification gtpase trme, domain 1"/>
    <property type="match status" value="1"/>
</dbReference>
<evidence type="ECO:0000256" key="7">
    <source>
        <dbReference type="PIRSR" id="PIRSR006487-1"/>
    </source>
</evidence>
<evidence type="ECO:0000259" key="10">
    <source>
        <dbReference type="Pfam" id="PF08669"/>
    </source>
</evidence>
<dbReference type="InterPro" id="IPR029043">
    <property type="entry name" value="GcvT/YgfZ_C"/>
</dbReference>
<dbReference type="Gene3D" id="2.40.30.110">
    <property type="entry name" value="Aminomethyltransferase beta-barrel domains"/>
    <property type="match status" value="1"/>
</dbReference>
<dbReference type="PIRSF" id="PIRSF006487">
    <property type="entry name" value="GcvT"/>
    <property type="match status" value="1"/>
</dbReference>
<dbReference type="FunFam" id="3.30.70.1400:FF:000001">
    <property type="entry name" value="Aminomethyltransferase"/>
    <property type="match status" value="1"/>
</dbReference>
<reference evidence="11 12" key="1">
    <citation type="submission" date="2014-06" db="EMBL/GenBank/DDBJ databases">
        <authorList>
            <person name="Swart Estienne"/>
        </authorList>
    </citation>
    <scope>NUCLEOTIDE SEQUENCE [LARGE SCALE GENOMIC DNA]</scope>
    <source>
        <strain evidence="11 12">130c</strain>
    </source>
</reference>
<keyword evidence="12" id="KW-1185">Reference proteome</keyword>
<dbReference type="Gene3D" id="4.10.1250.10">
    <property type="entry name" value="Aminomethyltransferase fragment"/>
    <property type="match status" value="1"/>
</dbReference>
<keyword evidence="8" id="KW-0809">Transit peptide</keyword>
<dbReference type="OrthoDB" id="10263536at2759"/>
<dbReference type="Proteomes" id="UP000039865">
    <property type="component" value="Unassembled WGS sequence"/>
</dbReference>
<dbReference type="GO" id="GO:0008483">
    <property type="term" value="F:transaminase activity"/>
    <property type="evidence" value="ECO:0007669"/>
    <property type="project" value="UniProtKB-KW"/>
</dbReference>
<dbReference type="PANTHER" id="PTHR43757">
    <property type="entry name" value="AMINOMETHYLTRANSFERASE"/>
    <property type="match status" value="1"/>
</dbReference>
<proteinExistence type="inferred from homology"/>
<dbReference type="Pfam" id="PF08669">
    <property type="entry name" value="GCV_T_C"/>
    <property type="match status" value="1"/>
</dbReference>
<dbReference type="SUPFAM" id="SSF101790">
    <property type="entry name" value="Aminomethyltransferase beta-barrel domain"/>
    <property type="match status" value="1"/>
</dbReference>
<dbReference type="GO" id="GO:0008168">
    <property type="term" value="F:methyltransferase activity"/>
    <property type="evidence" value="ECO:0007669"/>
    <property type="project" value="UniProtKB-KW"/>
</dbReference>
<dbReference type="InterPro" id="IPR027266">
    <property type="entry name" value="TrmE/GcvT-like"/>
</dbReference>
<name>A0A077ZM98_STYLE</name>
<dbReference type="GO" id="GO:0005960">
    <property type="term" value="C:glycine cleavage complex"/>
    <property type="evidence" value="ECO:0007669"/>
    <property type="project" value="InterPro"/>
</dbReference>
<evidence type="ECO:0000256" key="8">
    <source>
        <dbReference type="RuleBase" id="RU003981"/>
    </source>
</evidence>
<dbReference type="InterPro" id="IPR006222">
    <property type="entry name" value="GCVT_N"/>
</dbReference>
<evidence type="ECO:0000313" key="11">
    <source>
        <dbReference type="EMBL" id="CDW71112.1"/>
    </source>
</evidence>
<evidence type="ECO:0000313" key="12">
    <source>
        <dbReference type="Proteomes" id="UP000039865"/>
    </source>
</evidence>
<dbReference type="InterPro" id="IPR006223">
    <property type="entry name" value="GcvT"/>
</dbReference>
<dbReference type="OMA" id="MPVQYPA"/>
<gene>
    <name evidence="11" type="primary">Contig10661.g11381</name>
    <name evidence="11" type="ORF">STYLEM_51</name>
</gene>
<evidence type="ECO:0000256" key="1">
    <source>
        <dbReference type="ARBA" id="ARBA00008609"/>
    </source>
</evidence>
<dbReference type="Pfam" id="PF01571">
    <property type="entry name" value="GCV_T"/>
    <property type="match status" value="1"/>
</dbReference>
<keyword evidence="3 8" id="KW-0032">Aminotransferase</keyword>
<accession>A0A077ZM98</accession>
<comment type="similarity">
    <text evidence="1 8">Belongs to the GcvT family.</text>
</comment>
<dbReference type="PANTHER" id="PTHR43757:SF2">
    <property type="entry name" value="AMINOMETHYLTRANSFERASE, MITOCHONDRIAL"/>
    <property type="match status" value="1"/>
</dbReference>
<dbReference type="AlphaFoldDB" id="A0A077ZM98"/>
<evidence type="ECO:0000256" key="2">
    <source>
        <dbReference type="ARBA" id="ARBA00012616"/>
    </source>
</evidence>
<dbReference type="EMBL" id="CCKQ01000048">
    <property type="protein sequence ID" value="CDW71112.1"/>
    <property type="molecule type" value="Genomic_DNA"/>
</dbReference>
<comment type="subcellular location">
    <subcellularLocation>
        <location evidence="8">Mitochondrion</location>
    </subcellularLocation>
</comment>
<dbReference type="GO" id="GO:0005739">
    <property type="term" value="C:mitochondrion"/>
    <property type="evidence" value="ECO:0007669"/>
    <property type="project" value="UniProtKB-SubCell"/>
</dbReference>
<keyword evidence="8" id="KW-0496">Mitochondrion</keyword>
<dbReference type="NCBIfam" id="TIGR00528">
    <property type="entry name" value="gcvT"/>
    <property type="match status" value="1"/>
</dbReference>
<dbReference type="GO" id="GO:0004047">
    <property type="term" value="F:aminomethyltransferase activity"/>
    <property type="evidence" value="ECO:0007669"/>
    <property type="project" value="UniProtKB-EC"/>
</dbReference>
<evidence type="ECO:0000256" key="5">
    <source>
        <dbReference type="ARBA" id="ARBA00031395"/>
    </source>
</evidence>